<dbReference type="AlphaFoldDB" id="A0A9P1D8Y7"/>
<feature type="non-terminal residue" evidence="1">
    <location>
        <position position="1"/>
    </location>
</feature>
<dbReference type="EMBL" id="CAMXCT030003624">
    <property type="protein sequence ID" value="CAL4792733.1"/>
    <property type="molecule type" value="Genomic_DNA"/>
</dbReference>
<protein>
    <submittedName>
        <fullName evidence="1">Uncharacterized protein</fullName>
    </submittedName>
</protein>
<reference evidence="1" key="1">
    <citation type="submission" date="2022-10" db="EMBL/GenBank/DDBJ databases">
        <authorList>
            <person name="Chen Y."/>
            <person name="Dougan E. K."/>
            <person name="Chan C."/>
            <person name="Rhodes N."/>
            <person name="Thang M."/>
        </authorList>
    </citation>
    <scope>NUCLEOTIDE SEQUENCE</scope>
</reference>
<accession>A0A9P1D8Y7</accession>
<proteinExistence type="predicted"/>
<dbReference type="Proteomes" id="UP001152797">
    <property type="component" value="Unassembled WGS sequence"/>
</dbReference>
<dbReference type="EMBL" id="CAMXCT010003624">
    <property type="protein sequence ID" value="CAI4005421.1"/>
    <property type="molecule type" value="Genomic_DNA"/>
</dbReference>
<organism evidence="1">
    <name type="scientific">Cladocopium goreaui</name>
    <dbReference type="NCBI Taxonomy" id="2562237"/>
    <lineage>
        <taxon>Eukaryota</taxon>
        <taxon>Sar</taxon>
        <taxon>Alveolata</taxon>
        <taxon>Dinophyceae</taxon>
        <taxon>Suessiales</taxon>
        <taxon>Symbiodiniaceae</taxon>
        <taxon>Cladocopium</taxon>
    </lineage>
</organism>
<sequence>VAFGAKRGLDASSTLPEHQWYSASHDWIHLTQYCRTWSGERQYMCVDTFSHSRKFERAFQKLGFAATSFDVKNSDDQDITSPSGFRLLLDMILQTLDGAFLPVAPPCSLYVGISQGTHKRSAVDLLGDISLKCVRLSNLILANTATLLMLAFWWRPTLRIMVEQPMTSWLFKQEASKDFINIWDLKRYLTHLGIFGHDLLKSTHLYSNMATLSAVVRKATKAVRAKHRNRMERKIERAKAQGKYVKVYYVKNDKGFHGGPDLASSASYPAKFVSAVVMCWQNQHEGKE</sequence>
<dbReference type="EMBL" id="CAMXCT020003624">
    <property type="protein sequence ID" value="CAL1158796.1"/>
    <property type="molecule type" value="Genomic_DNA"/>
</dbReference>
<reference evidence="2 3" key="2">
    <citation type="submission" date="2024-05" db="EMBL/GenBank/DDBJ databases">
        <authorList>
            <person name="Chen Y."/>
            <person name="Shah S."/>
            <person name="Dougan E. K."/>
            <person name="Thang M."/>
            <person name="Chan C."/>
        </authorList>
    </citation>
    <scope>NUCLEOTIDE SEQUENCE [LARGE SCALE GENOMIC DNA]</scope>
</reference>
<gene>
    <name evidence="1" type="ORF">C1SCF055_LOCUS31142</name>
</gene>
<comment type="caution">
    <text evidence="1">The sequence shown here is derived from an EMBL/GenBank/DDBJ whole genome shotgun (WGS) entry which is preliminary data.</text>
</comment>
<evidence type="ECO:0000313" key="2">
    <source>
        <dbReference type="EMBL" id="CAL4792733.1"/>
    </source>
</evidence>
<name>A0A9P1D8Y7_9DINO</name>
<evidence type="ECO:0000313" key="1">
    <source>
        <dbReference type="EMBL" id="CAI4005421.1"/>
    </source>
</evidence>
<evidence type="ECO:0000313" key="3">
    <source>
        <dbReference type="Proteomes" id="UP001152797"/>
    </source>
</evidence>
<keyword evidence="3" id="KW-1185">Reference proteome</keyword>